<evidence type="ECO:0000313" key="7">
    <source>
        <dbReference type="Proteomes" id="UP000009315"/>
    </source>
</evidence>
<dbReference type="GO" id="GO:0046872">
    <property type="term" value="F:metal ion binding"/>
    <property type="evidence" value="ECO:0007669"/>
    <property type="project" value="InterPro"/>
</dbReference>
<comment type="caution">
    <text evidence="6">The sequence shown here is derived from an EMBL/GenBank/DDBJ whole genome shotgun (WGS) entry which is preliminary data.</text>
</comment>
<dbReference type="STRING" id="1121428.DESHY_110568"/>
<dbReference type="GO" id="GO:0004022">
    <property type="term" value="F:alcohol dehydrogenase (NAD+) activity"/>
    <property type="evidence" value="ECO:0007669"/>
    <property type="project" value="UniProtKB-EC"/>
</dbReference>
<reference evidence="6 7" key="1">
    <citation type="journal article" date="2013" name="Genome Announc.">
        <title>Genome Sequence of the Sulfate-Reducing Bacterium Desulfotomaculum hydrothermale Lam5(T).</title>
        <authorList>
            <person name="Amin O."/>
            <person name="Fardeau M.L."/>
            <person name="Valette O."/>
            <person name="Hirschler-Rea A."/>
            <person name="Barbe V."/>
            <person name="Medigue C."/>
            <person name="Vacherie B."/>
            <person name="Ollivier B."/>
            <person name="Bertin P.N."/>
            <person name="Dolla A."/>
        </authorList>
    </citation>
    <scope>NUCLEOTIDE SEQUENCE [LARGE SCALE GENOMIC DNA]</scope>
    <source>
        <strain evidence="7">Lam5 / DSM 18033</strain>
    </source>
</reference>
<dbReference type="PANTHER" id="PTHR11496">
    <property type="entry name" value="ALCOHOL DEHYDROGENASE"/>
    <property type="match status" value="1"/>
</dbReference>
<dbReference type="Proteomes" id="UP000009315">
    <property type="component" value="Unassembled WGS sequence"/>
</dbReference>
<evidence type="ECO:0000256" key="1">
    <source>
        <dbReference type="ARBA" id="ARBA00007358"/>
    </source>
</evidence>
<dbReference type="Gene3D" id="3.40.50.1970">
    <property type="match status" value="1"/>
</dbReference>
<dbReference type="OrthoDB" id="5445534at2"/>
<dbReference type="CDD" id="cd17814">
    <property type="entry name" value="Fe-ADH-like"/>
    <property type="match status" value="1"/>
</dbReference>
<dbReference type="Pfam" id="PF00465">
    <property type="entry name" value="Fe-ADH"/>
    <property type="match status" value="1"/>
</dbReference>
<keyword evidence="7" id="KW-1185">Reference proteome</keyword>
<dbReference type="EMBL" id="CAOS01000003">
    <property type="protein sequence ID" value="CCO07622.1"/>
    <property type="molecule type" value="Genomic_DNA"/>
</dbReference>
<keyword evidence="3" id="KW-0520">NAD</keyword>
<dbReference type="SUPFAM" id="SSF56796">
    <property type="entry name" value="Dehydroquinate synthase-like"/>
    <property type="match status" value="1"/>
</dbReference>
<keyword evidence="2 6" id="KW-0560">Oxidoreductase</keyword>
<evidence type="ECO:0000256" key="2">
    <source>
        <dbReference type="ARBA" id="ARBA00023002"/>
    </source>
</evidence>
<feature type="domain" description="Alcohol dehydrogenase iron-type/glycerol dehydrogenase GldA" evidence="4">
    <location>
        <begin position="18"/>
        <end position="183"/>
    </location>
</feature>
<dbReference type="PROSITE" id="PS00913">
    <property type="entry name" value="ADH_IRON_1"/>
    <property type="match status" value="1"/>
</dbReference>
<dbReference type="InterPro" id="IPR056798">
    <property type="entry name" value="ADH_Fe_C"/>
</dbReference>
<evidence type="ECO:0000259" key="5">
    <source>
        <dbReference type="Pfam" id="PF25137"/>
    </source>
</evidence>
<dbReference type="FunFam" id="3.40.50.1970:FF:000003">
    <property type="entry name" value="Alcohol dehydrogenase, iron-containing"/>
    <property type="match status" value="1"/>
</dbReference>
<accession>K8DXY8</accession>
<comment type="similarity">
    <text evidence="1">Belongs to the iron-containing alcohol dehydrogenase family.</text>
</comment>
<gene>
    <name evidence="6" type="primary">yiaY</name>
    <name evidence="6" type="ORF">DESHY_110568</name>
</gene>
<dbReference type="EC" id="1.1.1.1" evidence="6"/>
<evidence type="ECO:0000256" key="3">
    <source>
        <dbReference type="ARBA" id="ARBA00023027"/>
    </source>
</evidence>
<dbReference type="AlphaFoldDB" id="K8DXY8"/>
<dbReference type="PROSITE" id="PS00060">
    <property type="entry name" value="ADH_IRON_2"/>
    <property type="match status" value="1"/>
</dbReference>
<evidence type="ECO:0000313" key="6">
    <source>
        <dbReference type="EMBL" id="CCO07622.1"/>
    </source>
</evidence>
<sequence>MEREVIPNQELYKLLLPEIFGGSGCRLLVGQYLRQLAVTRVLLVTDERVWQAGWGQEMHYTLQKEGFHVTVFRRLSSNPRVTEVMAGATCYSEEFCQGILAVGGGSVIDCAKGIGAVVSNGGHVLDYAGINKVLRPLPPLLAVCTLAGSAADISQFAVITDEISRHKYVLVSKALVPDAAFLDQQPLATVPMAMAAYGAADILVHAVEAAVSSLASPLTDVFAFQSLRRWSRAIENFHKYRESETVRGDLLLSSFYAGAAFSNASLGAAHALAHSLGGWLDLPHGQCVATLLSGVVEFNYAAAAARYREVAVHLGCWRPEQDEGLVLPALLQYLHDVRQRLGITTDNLGNLQVQEIALLADRAEQDPCLLTNPCWLTRSDLEVCYGRTCRSK</sequence>
<feature type="domain" description="Fe-containing alcohol dehydrogenase-like C-terminal" evidence="5">
    <location>
        <begin position="196"/>
        <end position="382"/>
    </location>
</feature>
<dbReference type="Pfam" id="PF25137">
    <property type="entry name" value="ADH_Fe_C"/>
    <property type="match status" value="1"/>
</dbReference>
<dbReference type="eggNOG" id="COG1454">
    <property type="taxonomic scope" value="Bacteria"/>
</dbReference>
<dbReference type="InterPro" id="IPR001670">
    <property type="entry name" value="ADH_Fe/GldA"/>
</dbReference>
<evidence type="ECO:0000259" key="4">
    <source>
        <dbReference type="Pfam" id="PF00465"/>
    </source>
</evidence>
<dbReference type="PANTHER" id="PTHR11496:SF102">
    <property type="entry name" value="ALCOHOL DEHYDROGENASE 4"/>
    <property type="match status" value="1"/>
</dbReference>
<proteinExistence type="inferred from homology"/>
<dbReference type="InterPro" id="IPR018211">
    <property type="entry name" value="ADH_Fe_CS"/>
</dbReference>
<dbReference type="Gene3D" id="1.20.1090.10">
    <property type="entry name" value="Dehydroquinate synthase-like - alpha domain"/>
    <property type="match status" value="1"/>
</dbReference>
<protein>
    <submittedName>
        <fullName evidence="6">Fe-containing alcohol dehydrogenase</fullName>
        <ecNumber evidence="6">1.1.1.1</ecNumber>
    </submittedName>
</protein>
<dbReference type="InterPro" id="IPR039697">
    <property type="entry name" value="Alcohol_dehydrogenase_Fe"/>
</dbReference>
<name>K8DXY8_9FIRM</name>
<organism evidence="6 7">
    <name type="scientific">Desulforamulus hydrothermalis Lam5 = DSM 18033</name>
    <dbReference type="NCBI Taxonomy" id="1121428"/>
    <lineage>
        <taxon>Bacteria</taxon>
        <taxon>Bacillati</taxon>
        <taxon>Bacillota</taxon>
        <taxon>Clostridia</taxon>
        <taxon>Eubacteriales</taxon>
        <taxon>Peptococcaceae</taxon>
        <taxon>Desulforamulus</taxon>
    </lineage>
</organism>
<dbReference type="RefSeq" id="WP_008410563.1">
    <property type="nucleotide sequence ID" value="NZ_CAOS01000003.1"/>
</dbReference>